<evidence type="ECO:0000313" key="6">
    <source>
        <dbReference type="EMBL" id="RWX55795.1"/>
    </source>
</evidence>
<dbReference type="PRINTS" id="PR00811">
    <property type="entry name" value="BCTERIALGSPD"/>
</dbReference>
<keyword evidence="7" id="KW-1185">Reference proteome</keyword>
<evidence type="ECO:0000256" key="2">
    <source>
        <dbReference type="SAM" id="MobiDB-lite"/>
    </source>
</evidence>
<comment type="caution">
    <text evidence="6">The sequence shown here is derived from an EMBL/GenBank/DDBJ whole genome shotgun (WGS) entry which is preliminary data.</text>
</comment>
<dbReference type="Pfam" id="PF00263">
    <property type="entry name" value="Secretin"/>
    <property type="match status" value="1"/>
</dbReference>
<evidence type="ECO:0000256" key="3">
    <source>
        <dbReference type="SAM" id="SignalP"/>
    </source>
</evidence>
<gene>
    <name evidence="6" type="ORF">EDI28_10710</name>
</gene>
<protein>
    <submittedName>
        <fullName evidence="6">Type II and III secretion system protein family protein</fullName>
    </submittedName>
</protein>
<dbReference type="OrthoDB" id="9775455at2"/>
<feature type="domain" description="Pilus formation protein N-terminal" evidence="5">
    <location>
        <begin position="19"/>
        <end position="90"/>
    </location>
</feature>
<dbReference type="InterPro" id="IPR001775">
    <property type="entry name" value="GspD/PilQ"/>
</dbReference>
<reference evidence="6 7" key="1">
    <citation type="submission" date="2018-11" db="EMBL/GenBank/DDBJ databases">
        <title>Photobacterium sp. BEI247 sp. nov., a marine bacterium isolated from Yongle Blue Hole in the South China Sea.</title>
        <authorList>
            <person name="Wang X."/>
        </authorList>
    </citation>
    <scope>NUCLEOTIDE SEQUENCE [LARGE SCALE GENOMIC DNA]</scope>
    <source>
        <strain evidence="7">BEI247</strain>
    </source>
</reference>
<sequence>MIKKILGGFCLLCMSFALQAKVLDVVLDKARLVNLPHNAKSIFISSNEVADYQALTNTKIMVFGKKAGATSLYVLDASENVIYSATVKVSHNVTELNSLVAKEFPDALISAESTAGKLFLKGQVPTPTMAEKIVRLAEGYVSTQQMTTSSAGSQGNQTADRASSAQTAQSSVQNKDELINQLVVTMPTQVNLRIRIAEVSRKVSNKLGIKWGSQGPGLGTGTFAFLDNYGGVAGAANPASWADLSVIVDALATNGMMSVLAEPNLTALSGEKASFLVGGEIPLPLVYTDTATVEYKPFGVRLDFKPTVLSANRISLQVEPEVSTVSSETNVQIGGPQGSSSFPTFVTRRASTTIELASGQSFALGGLLQSKDIEQLQKIPLIGDIPILGSLFRSNEFQREETELIIIATAYLVQPTRSDTLPLPTDGLIPMSDVERLLAWPKKTPSTELDIEAIRSDNRQPRLLGDNGFYY</sequence>
<feature type="compositionally biased region" description="Polar residues" evidence="2">
    <location>
        <begin position="145"/>
        <end position="156"/>
    </location>
</feature>
<dbReference type="InterPro" id="IPR050810">
    <property type="entry name" value="Bact_Secretion_Sys_Channel"/>
</dbReference>
<name>A0A444JRS1_9GAMM</name>
<comment type="similarity">
    <text evidence="1">Belongs to the bacterial secretin family.</text>
</comment>
<dbReference type="PANTHER" id="PTHR30332:SF17">
    <property type="entry name" value="TYPE IV PILIATION SYSTEM PROTEIN DR_0774-RELATED"/>
    <property type="match status" value="1"/>
</dbReference>
<feature type="region of interest" description="Disordered" evidence="2">
    <location>
        <begin position="145"/>
        <end position="171"/>
    </location>
</feature>
<dbReference type="InterPro" id="IPR004846">
    <property type="entry name" value="T2SS/T3SS_dom"/>
</dbReference>
<dbReference type="GO" id="GO:0009306">
    <property type="term" value="P:protein secretion"/>
    <property type="evidence" value="ECO:0007669"/>
    <property type="project" value="InterPro"/>
</dbReference>
<dbReference type="InterPro" id="IPR032789">
    <property type="entry name" value="T2SS-T3SS_pil_N"/>
</dbReference>
<evidence type="ECO:0000256" key="1">
    <source>
        <dbReference type="RuleBase" id="RU004003"/>
    </source>
</evidence>
<dbReference type="GO" id="GO:0015627">
    <property type="term" value="C:type II protein secretion system complex"/>
    <property type="evidence" value="ECO:0007669"/>
    <property type="project" value="TreeGrafter"/>
</dbReference>
<feature type="compositionally biased region" description="Low complexity" evidence="2">
    <location>
        <begin position="157"/>
        <end position="171"/>
    </location>
</feature>
<dbReference type="EMBL" id="RJLM01000003">
    <property type="protein sequence ID" value="RWX55795.1"/>
    <property type="molecule type" value="Genomic_DNA"/>
</dbReference>
<evidence type="ECO:0000313" key="7">
    <source>
        <dbReference type="Proteomes" id="UP000287563"/>
    </source>
</evidence>
<feature type="signal peptide" evidence="3">
    <location>
        <begin position="1"/>
        <end position="20"/>
    </location>
</feature>
<accession>A0A444JRS1</accession>
<dbReference type="AlphaFoldDB" id="A0A444JRS1"/>
<keyword evidence="3" id="KW-0732">Signal</keyword>
<dbReference type="PANTHER" id="PTHR30332">
    <property type="entry name" value="PROBABLE GENERAL SECRETION PATHWAY PROTEIN D"/>
    <property type="match status" value="1"/>
</dbReference>
<dbReference type="Proteomes" id="UP000287563">
    <property type="component" value="Unassembled WGS sequence"/>
</dbReference>
<dbReference type="Pfam" id="PF13629">
    <property type="entry name" value="T2SS-T3SS_pil_N"/>
    <property type="match status" value="1"/>
</dbReference>
<proteinExistence type="inferred from homology"/>
<feature type="domain" description="Type II/III secretion system secretin-like" evidence="4">
    <location>
        <begin position="250"/>
        <end position="413"/>
    </location>
</feature>
<organism evidence="6 7">
    <name type="scientific">Photobacterium chitinilyticum</name>
    <dbReference type="NCBI Taxonomy" id="2485123"/>
    <lineage>
        <taxon>Bacteria</taxon>
        <taxon>Pseudomonadati</taxon>
        <taxon>Pseudomonadota</taxon>
        <taxon>Gammaproteobacteria</taxon>
        <taxon>Vibrionales</taxon>
        <taxon>Vibrionaceae</taxon>
        <taxon>Photobacterium</taxon>
    </lineage>
</organism>
<dbReference type="RefSeq" id="WP_128783818.1">
    <property type="nucleotide sequence ID" value="NZ_RJLM01000003.1"/>
</dbReference>
<feature type="chain" id="PRO_5019431967" evidence="3">
    <location>
        <begin position="21"/>
        <end position="471"/>
    </location>
</feature>
<evidence type="ECO:0000259" key="4">
    <source>
        <dbReference type="Pfam" id="PF00263"/>
    </source>
</evidence>
<evidence type="ECO:0000259" key="5">
    <source>
        <dbReference type="Pfam" id="PF13629"/>
    </source>
</evidence>